<dbReference type="InterPro" id="IPR032362">
    <property type="entry name" value="Ferlin_C"/>
</dbReference>
<evidence type="ECO:0000256" key="4">
    <source>
        <dbReference type="ARBA" id="ARBA00022989"/>
    </source>
</evidence>
<dbReference type="STRING" id="151549.A0A4C1SQL1"/>
<keyword evidence="2 6" id="KW-0812">Transmembrane</keyword>
<reference evidence="8 9" key="1">
    <citation type="journal article" date="2019" name="Commun. Biol.">
        <title>The bagworm genome reveals a unique fibroin gene that provides high tensile strength.</title>
        <authorList>
            <person name="Kono N."/>
            <person name="Nakamura H."/>
            <person name="Ohtoshi R."/>
            <person name="Tomita M."/>
            <person name="Numata K."/>
            <person name="Arakawa K."/>
        </authorList>
    </citation>
    <scope>NUCLEOTIDE SEQUENCE [LARGE SCALE GENOMIC DNA]</scope>
</reference>
<sequence length="220" mass="24847">VTTRKHNKRIYITEASQVSETLVENDFHFFYQHAERKVVLKSAGMFSNQEEHVPPVLVVQVMDSDAITADDFLGSLSLNLNSMPRGAKMARQADVSLLKRVKKVNLFSINSIRGWWPLKILDHKTGTDMPAGVIDLEMTLLPKEKAVYMPVGLGREGPHPLPLPKRPETSFNVYMNPLLTLKTFMRNRGYKSLFITASVAMFLILLLSAVTNVPRILLEK</sequence>
<proteinExistence type="predicted"/>
<gene>
    <name evidence="8" type="primary">otof</name>
    <name evidence="8" type="ORF">EVAR_67836_1</name>
</gene>
<evidence type="ECO:0000313" key="9">
    <source>
        <dbReference type="Proteomes" id="UP000299102"/>
    </source>
</evidence>
<dbReference type="GO" id="GO:0016020">
    <property type="term" value="C:membrane"/>
    <property type="evidence" value="ECO:0007669"/>
    <property type="project" value="UniProtKB-SubCell"/>
</dbReference>
<comment type="caution">
    <text evidence="8">The sequence shown here is derived from an EMBL/GenBank/DDBJ whole genome shotgun (WGS) entry which is preliminary data.</text>
</comment>
<accession>A0A4C1SQL1</accession>
<dbReference type="AlphaFoldDB" id="A0A4C1SQL1"/>
<dbReference type="Proteomes" id="UP000299102">
    <property type="component" value="Unassembled WGS sequence"/>
</dbReference>
<feature type="domain" description="Ferlin C-terminal" evidence="7">
    <location>
        <begin position="131"/>
        <end position="208"/>
    </location>
</feature>
<dbReference type="SUPFAM" id="SSF49562">
    <property type="entry name" value="C2 domain (Calcium/lipid-binding domain, CaLB)"/>
    <property type="match status" value="1"/>
</dbReference>
<comment type="subcellular location">
    <subcellularLocation>
        <location evidence="1">Membrane</location>
    </subcellularLocation>
</comment>
<evidence type="ECO:0000313" key="8">
    <source>
        <dbReference type="EMBL" id="GBP03518.1"/>
    </source>
</evidence>
<dbReference type="GO" id="GO:0007009">
    <property type="term" value="P:plasma membrane organization"/>
    <property type="evidence" value="ECO:0007669"/>
    <property type="project" value="TreeGrafter"/>
</dbReference>
<keyword evidence="5 6" id="KW-0472">Membrane</keyword>
<dbReference type="InterPro" id="IPR037721">
    <property type="entry name" value="Ferlin"/>
</dbReference>
<organism evidence="8 9">
    <name type="scientific">Eumeta variegata</name>
    <name type="common">Bagworm moth</name>
    <name type="synonym">Eumeta japonica</name>
    <dbReference type="NCBI Taxonomy" id="151549"/>
    <lineage>
        <taxon>Eukaryota</taxon>
        <taxon>Metazoa</taxon>
        <taxon>Ecdysozoa</taxon>
        <taxon>Arthropoda</taxon>
        <taxon>Hexapoda</taxon>
        <taxon>Insecta</taxon>
        <taxon>Pterygota</taxon>
        <taxon>Neoptera</taxon>
        <taxon>Endopterygota</taxon>
        <taxon>Lepidoptera</taxon>
        <taxon>Glossata</taxon>
        <taxon>Ditrysia</taxon>
        <taxon>Tineoidea</taxon>
        <taxon>Psychidae</taxon>
        <taxon>Oiketicinae</taxon>
        <taxon>Eumeta</taxon>
    </lineage>
</organism>
<keyword evidence="9" id="KW-1185">Reference proteome</keyword>
<keyword evidence="3" id="KW-0677">Repeat</keyword>
<dbReference type="EMBL" id="BGZK01003665">
    <property type="protein sequence ID" value="GBP03518.1"/>
    <property type="molecule type" value="Genomic_DNA"/>
</dbReference>
<dbReference type="OrthoDB" id="270970at2759"/>
<name>A0A4C1SQL1_EUMVA</name>
<dbReference type="InterPro" id="IPR035892">
    <property type="entry name" value="C2_domain_sf"/>
</dbReference>
<feature type="transmembrane region" description="Helical" evidence="6">
    <location>
        <begin position="192"/>
        <end position="210"/>
    </location>
</feature>
<dbReference type="Pfam" id="PF16165">
    <property type="entry name" value="Ferlin_C"/>
    <property type="match status" value="1"/>
</dbReference>
<dbReference type="Gene3D" id="2.60.40.150">
    <property type="entry name" value="C2 domain"/>
    <property type="match status" value="1"/>
</dbReference>
<dbReference type="PANTHER" id="PTHR12546">
    <property type="entry name" value="FER-1-LIKE"/>
    <property type="match status" value="1"/>
</dbReference>
<evidence type="ECO:0000256" key="5">
    <source>
        <dbReference type="ARBA" id="ARBA00023136"/>
    </source>
</evidence>
<evidence type="ECO:0000256" key="6">
    <source>
        <dbReference type="SAM" id="Phobius"/>
    </source>
</evidence>
<protein>
    <submittedName>
        <fullName evidence="8">Otoferlin</fullName>
    </submittedName>
</protein>
<feature type="non-terminal residue" evidence="8">
    <location>
        <position position="1"/>
    </location>
</feature>
<keyword evidence="4 6" id="KW-1133">Transmembrane helix</keyword>
<evidence type="ECO:0000256" key="2">
    <source>
        <dbReference type="ARBA" id="ARBA00022692"/>
    </source>
</evidence>
<evidence type="ECO:0000256" key="1">
    <source>
        <dbReference type="ARBA" id="ARBA00004370"/>
    </source>
</evidence>
<dbReference type="PANTHER" id="PTHR12546:SF60">
    <property type="entry name" value="MISFIRE, ISOFORM F"/>
    <property type="match status" value="1"/>
</dbReference>
<evidence type="ECO:0000256" key="3">
    <source>
        <dbReference type="ARBA" id="ARBA00022737"/>
    </source>
</evidence>
<evidence type="ECO:0000259" key="7">
    <source>
        <dbReference type="Pfam" id="PF16165"/>
    </source>
</evidence>